<dbReference type="InterPro" id="IPR024079">
    <property type="entry name" value="MetalloPept_cat_dom_sf"/>
</dbReference>
<evidence type="ECO:0000256" key="1">
    <source>
        <dbReference type="ARBA" id="ARBA00001947"/>
    </source>
</evidence>
<name>A0A2G9TXD8_TELCI</name>
<comment type="similarity">
    <text evidence="2">Belongs to the peptidase M13 family.</text>
</comment>
<dbReference type="SUPFAM" id="SSF55486">
    <property type="entry name" value="Metalloproteases ('zincins'), catalytic domain"/>
    <property type="match status" value="1"/>
</dbReference>
<feature type="domain" description="Peptidase M13 N-terminal" evidence="9">
    <location>
        <begin position="1"/>
        <end position="91"/>
    </location>
</feature>
<dbReference type="Pfam" id="PF01431">
    <property type="entry name" value="Peptidase_M13"/>
    <property type="match status" value="1"/>
</dbReference>
<dbReference type="PANTHER" id="PTHR11733:SF237">
    <property type="entry name" value="NEPRILYSIN-LIKE 4"/>
    <property type="match status" value="1"/>
</dbReference>
<dbReference type="OrthoDB" id="6475849at2759"/>
<evidence type="ECO:0000256" key="2">
    <source>
        <dbReference type="ARBA" id="ARBA00007357"/>
    </source>
</evidence>
<keyword evidence="6" id="KW-0862">Zinc</keyword>
<protein>
    <recommendedName>
        <fullName evidence="12">Peptidase M13 N-terminal domain-containing protein</fullName>
    </recommendedName>
</protein>
<evidence type="ECO:0000256" key="4">
    <source>
        <dbReference type="ARBA" id="ARBA00022723"/>
    </source>
</evidence>
<reference evidence="10 11" key="1">
    <citation type="submission" date="2015-09" db="EMBL/GenBank/DDBJ databases">
        <title>Draft genome of the parasitic nematode Teladorsagia circumcincta isolate WARC Sus (inbred).</title>
        <authorList>
            <person name="Mitreva M."/>
        </authorList>
    </citation>
    <scope>NUCLEOTIDE SEQUENCE [LARGE SCALE GENOMIC DNA]</scope>
    <source>
        <strain evidence="10 11">S</strain>
    </source>
</reference>
<dbReference type="Proteomes" id="UP000230423">
    <property type="component" value="Unassembled WGS sequence"/>
</dbReference>
<keyword evidence="7" id="KW-0482">Metalloprotease</keyword>
<dbReference type="GO" id="GO:0004222">
    <property type="term" value="F:metalloendopeptidase activity"/>
    <property type="evidence" value="ECO:0007669"/>
    <property type="project" value="InterPro"/>
</dbReference>
<evidence type="ECO:0000313" key="11">
    <source>
        <dbReference type="Proteomes" id="UP000230423"/>
    </source>
</evidence>
<accession>A0A2G9TXD8</accession>
<feature type="non-terminal residue" evidence="10">
    <location>
        <position position="1"/>
    </location>
</feature>
<dbReference type="PROSITE" id="PS51885">
    <property type="entry name" value="NEPRILYSIN"/>
    <property type="match status" value="1"/>
</dbReference>
<dbReference type="InterPro" id="IPR042089">
    <property type="entry name" value="Peptidase_M13_dom_2"/>
</dbReference>
<dbReference type="Gene3D" id="1.10.1380.10">
    <property type="entry name" value="Neutral endopeptidase , domain2"/>
    <property type="match status" value="1"/>
</dbReference>
<keyword evidence="3" id="KW-0645">Protease</keyword>
<keyword evidence="5" id="KW-0378">Hydrolase</keyword>
<evidence type="ECO:0000259" key="9">
    <source>
        <dbReference type="Pfam" id="PF05649"/>
    </source>
</evidence>
<evidence type="ECO:0000256" key="3">
    <source>
        <dbReference type="ARBA" id="ARBA00022670"/>
    </source>
</evidence>
<evidence type="ECO:0000313" key="10">
    <source>
        <dbReference type="EMBL" id="PIO62634.1"/>
    </source>
</evidence>
<sequence length="227" mass="26283">KFERAMYGKKQKAPKWKDCTSRTLQRMKYAAGAIYVSTAFDQASKNITLDMVNDLRDSFQEMLNESTWMDSLTKKSAFEKSLGMLSQIAYPEFILDSKELDNHYDNFSVKETDSYSRMVEKILRFDVEFAFKRLIKPVDRNEYDFNAAIVDAYYTPIFNAIRRQFDAIGNLRDWWDADVKKRFLERAQCIIDQYGQIKVPGTGLKLNGKLTQGENIADNGGLKLALK</sequence>
<dbReference type="Pfam" id="PF05649">
    <property type="entry name" value="Peptidase_M13_N"/>
    <property type="match status" value="1"/>
</dbReference>
<organism evidence="10 11">
    <name type="scientific">Teladorsagia circumcincta</name>
    <name type="common">Brown stomach worm</name>
    <name type="synonym">Ostertagia circumcincta</name>
    <dbReference type="NCBI Taxonomy" id="45464"/>
    <lineage>
        <taxon>Eukaryota</taxon>
        <taxon>Metazoa</taxon>
        <taxon>Ecdysozoa</taxon>
        <taxon>Nematoda</taxon>
        <taxon>Chromadorea</taxon>
        <taxon>Rhabditida</taxon>
        <taxon>Rhabditina</taxon>
        <taxon>Rhabditomorpha</taxon>
        <taxon>Strongyloidea</taxon>
        <taxon>Trichostrongylidae</taxon>
        <taxon>Teladorsagia</taxon>
    </lineage>
</organism>
<keyword evidence="11" id="KW-1185">Reference proteome</keyword>
<dbReference type="Gene3D" id="3.40.390.10">
    <property type="entry name" value="Collagenase (Catalytic Domain)"/>
    <property type="match status" value="1"/>
</dbReference>
<dbReference type="GO" id="GO:0005886">
    <property type="term" value="C:plasma membrane"/>
    <property type="evidence" value="ECO:0007669"/>
    <property type="project" value="TreeGrafter"/>
</dbReference>
<evidence type="ECO:0000256" key="5">
    <source>
        <dbReference type="ARBA" id="ARBA00022801"/>
    </source>
</evidence>
<keyword evidence="4" id="KW-0479">Metal-binding</keyword>
<dbReference type="InterPro" id="IPR018497">
    <property type="entry name" value="Peptidase_M13_C"/>
</dbReference>
<proteinExistence type="inferred from homology"/>
<dbReference type="AlphaFoldDB" id="A0A2G9TXD8"/>
<comment type="cofactor">
    <cofactor evidence="1">
        <name>Zn(2+)</name>
        <dbReference type="ChEBI" id="CHEBI:29105"/>
    </cofactor>
</comment>
<gene>
    <name evidence="10" type="ORF">TELCIR_15795</name>
</gene>
<dbReference type="InterPro" id="IPR000718">
    <property type="entry name" value="Peptidase_M13"/>
</dbReference>
<dbReference type="GO" id="GO:0016485">
    <property type="term" value="P:protein processing"/>
    <property type="evidence" value="ECO:0007669"/>
    <property type="project" value="TreeGrafter"/>
</dbReference>
<dbReference type="EMBL" id="KZ351858">
    <property type="protein sequence ID" value="PIO62634.1"/>
    <property type="molecule type" value="Genomic_DNA"/>
</dbReference>
<feature type="domain" description="Peptidase M13 C-terminal" evidence="8">
    <location>
        <begin position="158"/>
        <end position="227"/>
    </location>
</feature>
<evidence type="ECO:0000256" key="7">
    <source>
        <dbReference type="ARBA" id="ARBA00023049"/>
    </source>
</evidence>
<feature type="non-terminal residue" evidence="10">
    <location>
        <position position="227"/>
    </location>
</feature>
<evidence type="ECO:0000256" key="6">
    <source>
        <dbReference type="ARBA" id="ARBA00022833"/>
    </source>
</evidence>
<dbReference type="InterPro" id="IPR008753">
    <property type="entry name" value="Peptidase_M13_N"/>
</dbReference>
<dbReference type="GO" id="GO:0046872">
    <property type="term" value="F:metal ion binding"/>
    <property type="evidence" value="ECO:0007669"/>
    <property type="project" value="UniProtKB-KW"/>
</dbReference>
<dbReference type="PANTHER" id="PTHR11733">
    <property type="entry name" value="ZINC METALLOPROTEASE FAMILY M13 NEPRILYSIN-RELATED"/>
    <property type="match status" value="1"/>
</dbReference>
<evidence type="ECO:0008006" key="12">
    <source>
        <dbReference type="Google" id="ProtNLM"/>
    </source>
</evidence>
<evidence type="ECO:0000259" key="8">
    <source>
        <dbReference type="Pfam" id="PF01431"/>
    </source>
</evidence>